<dbReference type="EMBL" id="CP104143">
    <property type="protein sequence ID" value="UWU12779.1"/>
    <property type="molecule type" value="Genomic_DNA"/>
</dbReference>
<evidence type="ECO:0000313" key="3">
    <source>
        <dbReference type="EMBL" id="UWU12779.1"/>
    </source>
</evidence>
<evidence type="ECO:0000256" key="2">
    <source>
        <dbReference type="SAM" id="Phobius"/>
    </source>
</evidence>
<keyword evidence="2" id="KW-0472">Membrane</keyword>
<sequence length="89" mass="9983">MNSKTKPYKLDQLKRRIVFIASISYLSLATTALLLFTLPEWAVILIIGGFAVVTRALIVDITYYSSWVKPSSRSESSEHDSSEGSEKKK</sequence>
<dbReference type="Proteomes" id="UP001060123">
    <property type="component" value="Chromosome"/>
</dbReference>
<proteinExistence type="predicted"/>
<feature type="compositionally biased region" description="Basic and acidic residues" evidence="1">
    <location>
        <begin position="75"/>
        <end position="89"/>
    </location>
</feature>
<dbReference type="RefSeq" id="WP_156915210.1">
    <property type="nucleotide sequence ID" value="NZ_CP104143.1"/>
</dbReference>
<evidence type="ECO:0000256" key="1">
    <source>
        <dbReference type="SAM" id="MobiDB-lite"/>
    </source>
</evidence>
<keyword evidence="2" id="KW-0812">Transmembrane</keyword>
<keyword evidence="2" id="KW-1133">Transmembrane helix</keyword>
<gene>
    <name evidence="3" type="ORF">N2599_11390</name>
</gene>
<keyword evidence="4" id="KW-1185">Reference proteome</keyword>
<reference evidence="3" key="1">
    <citation type="submission" date="2022-09" db="EMBL/GenBank/DDBJ databases">
        <title>Australian commercial rhizobial inoculants.</title>
        <authorList>
            <person name="Kohlmeier M.G."/>
            <person name="O'Hara G.W."/>
            <person name="Colombi E."/>
            <person name="Ramsay J.P."/>
            <person name="Terpolilli J."/>
        </authorList>
    </citation>
    <scope>NUCLEOTIDE SEQUENCE</scope>
    <source>
        <strain evidence="3">WSM1592</strain>
    </source>
</reference>
<feature type="transmembrane region" description="Helical" evidence="2">
    <location>
        <begin position="16"/>
        <end position="36"/>
    </location>
</feature>
<organism evidence="3 4">
    <name type="scientific">Rhizobium sullae</name>
    <name type="common">Rhizobium hedysari</name>
    <dbReference type="NCBI Taxonomy" id="50338"/>
    <lineage>
        <taxon>Bacteria</taxon>
        <taxon>Pseudomonadati</taxon>
        <taxon>Pseudomonadota</taxon>
        <taxon>Alphaproteobacteria</taxon>
        <taxon>Hyphomicrobiales</taxon>
        <taxon>Rhizobiaceae</taxon>
        <taxon>Rhizobium/Agrobacterium group</taxon>
        <taxon>Rhizobium</taxon>
    </lineage>
</organism>
<evidence type="ECO:0000313" key="4">
    <source>
        <dbReference type="Proteomes" id="UP001060123"/>
    </source>
</evidence>
<name>A0ABY5XE07_RHISU</name>
<feature type="transmembrane region" description="Helical" evidence="2">
    <location>
        <begin position="42"/>
        <end position="64"/>
    </location>
</feature>
<protein>
    <submittedName>
        <fullName evidence="3">Uncharacterized protein</fullName>
    </submittedName>
</protein>
<accession>A0ABY5XE07</accession>
<feature type="region of interest" description="Disordered" evidence="1">
    <location>
        <begin position="68"/>
        <end position="89"/>
    </location>
</feature>